<evidence type="ECO:0000313" key="2">
    <source>
        <dbReference type="Proteomes" id="UP000887013"/>
    </source>
</evidence>
<protein>
    <submittedName>
        <fullName evidence="1">Uncharacterized protein</fullName>
    </submittedName>
</protein>
<dbReference type="AlphaFoldDB" id="A0A8X6QFN7"/>
<accession>A0A8X6QFN7</accession>
<keyword evidence="2" id="KW-1185">Reference proteome</keyword>
<evidence type="ECO:0000313" key="1">
    <source>
        <dbReference type="EMBL" id="GFU11830.1"/>
    </source>
</evidence>
<name>A0A8X6QFN7_NEPPI</name>
<proteinExistence type="predicted"/>
<dbReference type="EMBL" id="BMAW01125315">
    <property type="protein sequence ID" value="GFU11830.1"/>
    <property type="molecule type" value="Genomic_DNA"/>
</dbReference>
<comment type="caution">
    <text evidence="1">The sequence shown here is derived from an EMBL/GenBank/DDBJ whole genome shotgun (WGS) entry which is preliminary data.</text>
</comment>
<reference evidence="1" key="1">
    <citation type="submission" date="2020-08" db="EMBL/GenBank/DDBJ databases">
        <title>Multicomponent nature underlies the extraordinary mechanical properties of spider dragline silk.</title>
        <authorList>
            <person name="Kono N."/>
            <person name="Nakamura H."/>
            <person name="Mori M."/>
            <person name="Yoshida Y."/>
            <person name="Ohtoshi R."/>
            <person name="Malay A.D."/>
            <person name="Moran D.A.P."/>
            <person name="Tomita M."/>
            <person name="Numata K."/>
            <person name="Arakawa K."/>
        </authorList>
    </citation>
    <scope>NUCLEOTIDE SEQUENCE</scope>
</reference>
<gene>
    <name evidence="1" type="ORF">NPIL_216391</name>
</gene>
<dbReference type="Proteomes" id="UP000887013">
    <property type="component" value="Unassembled WGS sequence"/>
</dbReference>
<organism evidence="1 2">
    <name type="scientific">Nephila pilipes</name>
    <name type="common">Giant wood spider</name>
    <name type="synonym">Nephila maculata</name>
    <dbReference type="NCBI Taxonomy" id="299642"/>
    <lineage>
        <taxon>Eukaryota</taxon>
        <taxon>Metazoa</taxon>
        <taxon>Ecdysozoa</taxon>
        <taxon>Arthropoda</taxon>
        <taxon>Chelicerata</taxon>
        <taxon>Arachnida</taxon>
        <taxon>Araneae</taxon>
        <taxon>Araneomorphae</taxon>
        <taxon>Entelegynae</taxon>
        <taxon>Araneoidea</taxon>
        <taxon>Nephilidae</taxon>
        <taxon>Nephila</taxon>
    </lineage>
</organism>
<sequence>MWVLLLPADGGRARTLSQNCHVPPNANNPSAERSLNRVSFRLALEEARVHGSCQCHFQPQNQNRFRYQLQTSEHITLRVPLPEEPPTLLDKSFDSYS</sequence>